<dbReference type="KEGG" id="hpu:HPCU_04770"/>
<keyword evidence="5" id="KW-0012">Acyltransferase</keyword>
<dbReference type="InterPro" id="IPR002505">
    <property type="entry name" value="PTA_PTB"/>
</dbReference>
<dbReference type="InterPro" id="IPR042112">
    <property type="entry name" value="P_AcTrfase_dom2"/>
</dbReference>
<dbReference type="InterPro" id="IPR004614">
    <property type="entry name" value="P_AcTrfase"/>
</dbReference>
<protein>
    <recommendedName>
        <fullName evidence="3">Phosphate acetyltransferase</fullName>
        <ecNumber evidence="2">2.3.1.8</ecNumber>
    </recommendedName>
    <alternativeName>
        <fullName evidence="6">Phosphotransacetylase</fullName>
    </alternativeName>
</protein>
<dbReference type="InterPro" id="IPR043129">
    <property type="entry name" value="ATPase_NBD"/>
</dbReference>
<dbReference type="GO" id="GO:0016301">
    <property type="term" value="F:kinase activity"/>
    <property type="evidence" value="ECO:0007669"/>
    <property type="project" value="UniProtKB-KW"/>
</dbReference>
<accession>A0AB32X8V2</accession>
<evidence type="ECO:0000259" key="7">
    <source>
        <dbReference type="Pfam" id="PF01515"/>
    </source>
</evidence>
<evidence type="ECO:0000256" key="2">
    <source>
        <dbReference type="ARBA" id="ARBA00012707"/>
    </source>
</evidence>
<dbReference type="NCBIfam" id="TIGR00651">
    <property type="entry name" value="pta"/>
    <property type="match status" value="1"/>
</dbReference>
<dbReference type="Gene3D" id="3.40.50.10950">
    <property type="match status" value="1"/>
</dbReference>
<reference evidence="9" key="1">
    <citation type="submission" date="2010-06" db="EMBL/GenBank/DDBJ databases">
        <title>Complete genome sequence of Helicobacter pylori strain Cuz20.</title>
        <authorList>
            <person name="Kersulyte D."/>
            <person name="Herrera P."/>
            <person name="Gilman R.H."/>
            <person name="Berg D.E."/>
        </authorList>
    </citation>
    <scope>NUCLEOTIDE SEQUENCE [LARGE SCALE GENOMIC DNA]</scope>
    <source>
        <strain evidence="9">Cuz20</strain>
    </source>
</reference>
<dbReference type="GO" id="GO:0005524">
    <property type="term" value="F:ATP binding"/>
    <property type="evidence" value="ECO:0007669"/>
    <property type="project" value="UniProtKB-KW"/>
</dbReference>
<dbReference type="EMBL" id="CP002076">
    <property type="protein sequence ID" value="ADO04111.1"/>
    <property type="molecule type" value="Genomic_DNA"/>
</dbReference>
<dbReference type="PANTHER" id="PTHR43356:SF3">
    <property type="entry name" value="PHOSPHATE ACETYLTRANSFERASE"/>
    <property type="match status" value="1"/>
</dbReference>
<dbReference type="GO" id="GO:0016774">
    <property type="term" value="F:phosphotransferase activity, carboxyl group as acceptor"/>
    <property type="evidence" value="ECO:0007669"/>
    <property type="project" value="InterPro"/>
</dbReference>
<dbReference type="Pfam" id="PF01515">
    <property type="entry name" value="PTA_PTB"/>
    <property type="match status" value="1"/>
</dbReference>
<feature type="domain" description="Phosphate acetyl/butaryl transferase" evidence="7">
    <location>
        <begin position="197"/>
        <end position="482"/>
    </location>
</feature>
<sequence>MQGLWIYPEDTEVLGVACKSLLKALKLRYQKIALFSPIDGGREGFLGCEGLNSLEFHSAIDKQKALELATQEELLFETILKRYDELQTTHDFVINLGYAPKFFLNALLDLNTTLAKHLNAPIVAVAQTSLEYLKAMHSHIFKKEAPFAVGLFAGEMLEKPNFLSASLCKGELEADLIESVLQTKSKITTPLAFQMGLEKKAKKQIKKVVLPESEDERILKAAHRLNAMGAVGLILLGDKEAINSQAKNLNLNLENAEIIDPNTSHYKEEFANNLYELRKSKGLSEQEAKQLVLNKTYFATMLVHLGYAHAMVSGVNHTTADTIRPALQIIKTKPGVSLVSSVFLMCLDTQVLVFGDCAIIPNPSPKELAEIAITSAQSAKQFNIAPKVALLSYATGDSAQGEMIDKINEAVTIAQHLDPQLEIDGPLQFDASIDKSVAKKKMPNSQVAGQASVFIFPDLNAGNIAYKAVQRSAKAVAIGPILGLGENYSALRESVCEGLEGLGIALHKPTNDNPGNGLVDLSQPDAKVKVLLIPTDEELEIAIQAKEIAEKLK</sequence>
<dbReference type="RefSeq" id="WP_001161795.1">
    <property type="nucleotide sequence ID" value="NC_017358.1"/>
</dbReference>
<evidence type="ECO:0000256" key="3">
    <source>
        <dbReference type="ARBA" id="ARBA00021528"/>
    </source>
</evidence>
<comment type="pathway">
    <text evidence="1">Metabolic intermediate biosynthesis; acetyl-CoA biosynthesis; acetyl-CoA from acetate: step 2/2.</text>
</comment>
<proteinExistence type="predicted"/>
<gene>
    <name evidence="8" type="ordered locus">HPCU_04770</name>
</gene>
<dbReference type="NCBIfam" id="NF007233">
    <property type="entry name" value="PRK09653.1"/>
    <property type="match status" value="1"/>
</dbReference>
<keyword evidence="4" id="KW-0808">Transferase</keyword>
<dbReference type="InterPro" id="IPR042113">
    <property type="entry name" value="P_AcTrfase_dom1"/>
</dbReference>
<organism evidence="8 9">
    <name type="scientific">Helicobacter pylori (strain Cuz20)</name>
    <dbReference type="NCBI Taxonomy" id="765964"/>
    <lineage>
        <taxon>Bacteria</taxon>
        <taxon>Pseudomonadati</taxon>
        <taxon>Campylobacterota</taxon>
        <taxon>Epsilonproteobacteria</taxon>
        <taxon>Campylobacterales</taxon>
        <taxon>Helicobacteraceae</taxon>
        <taxon>Helicobacter</taxon>
    </lineage>
</organism>
<dbReference type="GO" id="GO:0008959">
    <property type="term" value="F:phosphate acetyltransferase activity"/>
    <property type="evidence" value="ECO:0007669"/>
    <property type="project" value="UniProtKB-EC"/>
</dbReference>
<evidence type="ECO:0000313" key="8">
    <source>
        <dbReference type="EMBL" id="ADO04111.1"/>
    </source>
</evidence>
<dbReference type="SUPFAM" id="SSF53067">
    <property type="entry name" value="Actin-like ATPase domain"/>
    <property type="match status" value="1"/>
</dbReference>
<dbReference type="PANTHER" id="PTHR43356">
    <property type="entry name" value="PHOSPHATE ACETYLTRANSFERASE"/>
    <property type="match status" value="1"/>
</dbReference>
<dbReference type="Proteomes" id="UP000006864">
    <property type="component" value="Chromosome"/>
</dbReference>
<evidence type="ECO:0000256" key="5">
    <source>
        <dbReference type="ARBA" id="ARBA00023315"/>
    </source>
</evidence>
<dbReference type="NCBIfam" id="NF004167">
    <property type="entry name" value="PRK05632.1"/>
    <property type="match status" value="1"/>
</dbReference>
<evidence type="ECO:0000256" key="4">
    <source>
        <dbReference type="ARBA" id="ARBA00022679"/>
    </source>
</evidence>
<evidence type="ECO:0000256" key="6">
    <source>
        <dbReference type="ARBA" id="ARBA00031108"/>
    </source>
</evidence>
<dbReference type="Gene3D" id="3.40.50.10750">
    <property type="entry name" value="Isocitrate/Isopropylmalate dehydrogenase-like"/>
    <property type="match status" value="1"/>
</dbReference>
<name>A0AB32X8V2_HELPC</name>
<dbReference type="SUPFAM" id="SSF53659">
    <property type="entry name" value="Isocitrate/Isopropylmalate dehydrogenase-like"/>
    <property type="match status" value="1"/>
</dbReference>
<evidence type="ECO:0000313" key="9">
    <source>
        <dbReference type="Proteomes" id="UP000006864"/>
    </source>
</evidence>
<dbReference type="AlphaFoldDB" id="A0AB32X8V2"/>
<evidence type="ECO:0000256" key="1">
    <source>
        <dbReference type="ARBA" id="ARBA00004989"/>
    </source>
</evidence>
<dbReference type="EC" id="2.3.1.8" evidence="2"/>
<dbReference type="InterPro" id="IPR050500">
    <property type="entry name" value="Phos_Acetyltrans/Butyryltrans"/>
</dbReference>